<comment type="similarity">
    <text evidence="2">Belongs to the ABC transporter superfamily. ABCB family. Multidrug resistance exporter (TC 3.A.1.201) subfamily.</text>
</comment>
<dbReference type="SMART" id="SM00382">
    <property type="entry name" value="AAA"/>
    <property type="match status" value="2"/>
</dbReference>
<accession>A0A814B4R8</accession>
<feature type="transmembrane region" description="Helical" evidence="10">
    <location>
        <begin position="1496"/>
        <end position="1516"/>
    </location>
</feature>
<evidence type="ECO:0000313" key="13">
    <source>
        <dbReference type="EMBL" id="CAF0922004.1"/>
    </source>
</evidence>
<feature type="domain" description="ABC transmembrane type-1" evidence="12">
    <location>
        <begin position="190"/>
        <end position="322"/>
    </location>
</feature>
<dbReference type="Gene3D" id="3.40.50.300">
    <property type="entry name" value="P-loop containing nucleotide triphosphate hydrolases"/>
    <property type="match status" value="4"/>
</dbReference>
<keyword evidence="4 10" id="KW-0812">Transmembrane</keyword>
<feature type="domain" description="ABC transporter" evidence="11">
    <location>
        <begin position="1698"/>
        <end position="1937"/>
    </location>
</feature>
<evidence type="ECO:0000256" key="8">
    <source>
        <dbReference type="ARBA" id="ARBA00022989"/>
    </source>
</evidence>
<evidence type="ECO:0000256" key="7">
    <source>
        <dbReference type="ARBA" id="ARBA00022840"/>
    </source>
</evidence>
<evidence type="ECO:0000259" key="12">
    <source>
        <dbReference type="PROSITE" id="PS50929"/>
    </source>
</evidence>
<feature type="transmembrane region" description="Helical" evidence="10">
    <location>
        <begin position="1599"/>
        <end position="1621"/>
    </location>
</feature>
<dbReference type="SUPFAM" id="SSF52540">
    <property type="entry name" value="P-loop containing nucleoside triphosphate hydrolases"/>
    <property type="match status" value="4"/>
</dbReference>
<dbReference type="Proteomes" id="UP000663845">
    <property type="component" value="Unassembled WGS sequence"/>
</dbReference>
<evidence type="ECO:0000256" key="3">
    <source>
        <dbReference type="ARBA" id="ARBA00022448"/>
    </source>
</evidence>
<dbReference type="NCBIfam" id="NF010167">
    <property type="entry name" value="PRK13648.1"/>
    <property type="match status" value="4"/>
</dbReference>
<keyword evidence="7" id="KW-0067">ATP-binding</keyword>
<keyword evidence="8 10" id="KW-1133">Transmembrane helix</keyword>
<dbReference type="InterPro" id="IPR036640">
    <property type="entry name" value="ABC1_TM_sf"/>
</dbReference>
<evidence type="ECO:0000256" key="6">
    <source>
        <dbReference type="ARBA" id="ARBA00022741"/>
    </source>
</evidence>
<feature type="transmembrane region" description="Helical" evidence="10">
    <location>
        <begin position="747"/>
        <end position="775"/>
    </location>
</feature>
<evidence type="ECO:0000256" key="10">
    <source>
        <dbReference type="SAM" id="Phobius"/>
    </source>
</evidence>
<comment type="caution">
    <text evidence="13">The sequence shown here is derived from an EMBL/GenBank/DDBJ whole genome shotgun (WGS) entry which is preliminary data.</text>
</comment>
<feature type="transmembrane region" description="Helical" evidence="10">
    <location>
        <begin position="1268"/>
        <end position="1296"/>
    </location>
</feature>
<comment type="subcellular location">
    <subcellularLocation>
        <location evidence="1">Membrane</location>
        <topology evidence="1">Multi-pass membrane protein</topology>
    </subcellularLocation>
</comment>
<dbReference type="InterPro" id="IPR003439">
    <property type="entry name" value="ABC_transporter-like_ATP-bd"/>
</dbReference>
<sequence>MLGDVVCALTTIILFGRITGLFATKSFSVDCHNQYENFVSTIINNSICPLGIDLNPFNYDRLHKLCHYDNKIVASTLSPITPLFRENVMHLVYLFFVSAIINNTVCPFGIDLNPLNYDRLHKLCHYDNKTISTTLAPLTSLFRENVMHLIYLFFGFSILTFLCAVLECFCWTIAAKRQTSRMSVLLFRSLIQRVMQVITKETEAQLSTYSKAGQIAQEVFSSLRTVLSFNGSKCQQKQYEKELKLNEWCTVRKGAAFGAFNGWLFFINFLVYSIGFTFGSILMSYGNHRTLTISGILVVVNMFAQALDFLNAIGSFFQSISEAQGAAISVFRLIDEAHDENINEREILEENISDERSIFNINGDIEFDNVSFSYPSRENATALNNLKLIARANQTTALVGSSGCGKSTCVSLLLRYYEPSSGTIMIDGQSITNHKIKQFRQNIGVVSQEPILFGISIYENIRFGNMNATREEIEQAAEQANAHKFIMKLPNKYETLVGERGIQLSGGEKQRIALARALIKQPSILLLDEATSALDYVSERIVQEALDRACKNRTTIVIAHRLTTIQNADYIYVLDKGSVIEEGTHETLLAKEGGKYQTMVKMQQSVKTIGTQDGLMNMAKAVAEDEEQLYRTTIVIAHRLTTIQNADYIYVLDKGSVIEEGTHETLLAKEGGKYQTMVKMQQSEKTIDTQDGLMNMAKVVAEDEEQLLERIRLLSESEEIGKNRRASISTRKQFVFVRLLKMNSPEWMFILIGCLTCLLGGLRGPMFSILFAKIINEFNDCKYTDIRYRVLITSSLLIVIGAVFMILRFFQFVTFGIAGAKLVSRIRSKAFACFLRQEVAYFDRPENSSGAICNQLSSNAAAIEDMAGTRLGVICESLSMSAFGFLLGLFYNWQLTMIIAIPFFIMLIAVVIDIRLSSWLKTQADLIYSQASTLAVEVITNMRTVKQLSMENEVLQQYSNMIDQVLIVFWRPEALFAMVYGLYWTMSPLTLGLLYWRALILVENNELDMSDVVMISAFGMFALEALKIVGMLGKRIGASFAAAHAFFDLFDRIPTIDNESNKGQELTNFSGETEFNQVKFMYPTRPAVLVLNKLQLSIKSGQRIALVDRTTIVIAHRLTTIQNADYIYVLDKGGVIEEGTHEILLAKEGGIYQTMVKMQQSEKTIDTQDGLMNMAKVVAEDEEQILERIRLLSESEATDINQRASISTRKQFVFVRLLKMNSPEWMFIFIGCLVCLLGGLRGPLYSILFAKIINEFNDCKYNDIRYRVLITSGLLIVIGAVFMILRFFQFVTFGIAGAKLVSRIRSKAFACFLRQEVAYFDRPENSSGAICNQLSSNAAAIEDMAGTRLGVICESLSMSAFGFLLGLFYNWQLTMIIAIPFFIMLIAVVIDIRLSSWLKTQADLIYSQASTLAVEVITNMRTVKQLSMENEVLQQYSNMIDQVLIYSLQSSINFPFACFLRQEVAYFDRPENSSGAICNQLSSNAAAIEDMAGTRLGVICEGLSMSAFGFVLGLFFNWQLTMIIAIPLIILIIASIIEIRLGTWLKTQADLIYSQASTLAVEVITNMRTVKQLSIENEVLRQYSSLLDQVLKKSWIPEAMCATMFALFWTLNPLTLGLLYWRALILVEKNELDISDVVTISAFGIFSLESLKVVGMLSERIGASLAAAHAFFDLFDRIPTIDNGSNKGQELTNFSGETELNQVQFMYPTRPAVLVLNKLQLSIKSGQRIALVGASGCGKSTIVQLLERFYDVTHGELLLDGVDIRKLNLQWLRSRLGVVSQEPVLFDLTIAENIAYGLENIPMDEIVLAATKANIHQFIQQLPQGYETKVGVKGSFLSGGEKQRIAIARVLIRRPKILLLDEATSAMDPYNEQIVQVTLEQAQTEDPSRTSLIIAHRLSTIRSCDLIYVLEMGRIVESGTHTELVQKGGIYYTMLNTQNNGH</sequence>
<dbReference type="PROSITE" id="PS50929">
    <property type="entry name" value="ABC_TM1F"/>
    <property type="match status" value="4"/>
</dbReference>
<keyword evidence="5" id="KW-0677">Repeat</keyword>
<dbReference type="Pfam" id="PF00005">
    <property type="entry name" value="ABC_tran"/>
    <property type="match status" value="2"/>
</dbReference>
<dbReference type="GO" id="GO:0005743">
    <property type="term" value="C:mitochondrial inner membrane"/>
    <property type="evidence" value="ECO:0007669"/>
    <property type="project" value="TreeGrafter"/>
</dbReference>
<feature type="transmembrane region" description="Helical" evidence="10">
    <location>
        <begin position="1522"/>
        <end position="1541"/>
    </location>
</feature>
<dbReference type="SUPFAM" id="SSF90123">
    <property type="entry name" value="ABC transporter transmembrane region"/>
    <property type="match status" value="4"/>
</dbReference>
<dbReference type="CDD" id="cd18578">
    <property type="entry name" value="ABC_6TM_Pgp_ABCB1_D2_like"/>
    <property type="match status" value="2"/>
</dbReference>
<dbReference type="FunFam" id="3.40.50.300:FF:000205">
    <property type="entry name" value="ABC transporter B family member 4"/>
    <property type="match status" value="2"/>
</dbReference>
<reference evidence="13" key="1">
    <citation type="submission" date="2021-02" db="EMBL/GenBank/DDBJ databases">
        <authorList>
            <person name="Nowell W R."/>
        </authorList>
    </citation>
    <scope>NUCLEOTIDE SEQUENCE</scope>
</reference>
<dbReference type="GO" id="GO:0005524">
    <property type="term" value="F:ATP binding"/>
    <property type="evidence" value="ECO:0007669"/>
    <property type="project" value="UniProtKB-KW"/>
</dbReference>
<keyword evidence="6" id="KW-0547">Nucleotide-binding</keyword>
<feature type="transmembrane region" description="Helical" evidence="10">
    <location>
        <begin position="897"/>
        <end position="916"/>
    </location>
</feature>
<keyword evidence="9 10" id="KW-0472">Membrane</keyword>
<evidence type="ECO:0000256" key="4">
    <source>
        <dbReference type="ARBA" id="ARBA00022692"/>
    </source>
</evidence>
<feature type="transmembrane region" description="Helical" evidence="10">
    <location>
        <begin position="974"/>
        <end position="996"/>
    </location>
</feature>
<feature type="transmembrane region" description="Helical" evidence="10">
    <location>
        <begin position="91"/>
        <end position="110"/>
    </location>
</feature>
<dbReference type="InterPro" id="IPR027417">
    <property type="entry name" value="P-loop_NTPase"/>
</dbReference>
<dbReference type="GO" id="GO:0090374">
    <property type="term" value="P:oligopeptide export from mitochondrion"/>
    <property type="evidence" value="ECO:0007669"/>
    <property type="project" value="TreeGrafter"/>
</dbReference>
<dbReference type="EMBL" id="CAJNOG010000088">
    <property type="protein sequence ID" value="CAF0922004.1"/>
    <property type="molecule type" value="Genomic_DNA"/>
</dbReference>
<feature type="transmembrane region" description="Helical" evidence="10">
    <location>
        <begin position="262"/>
        <end position="285"/>
    </location>
</feature>
<feature type="domain" description="ABC transporter" evidence="11">
    <location>
        <begin position="365"/>
        <end position="601"/>
    </location>
</feature>
<evidence type="ECO:0000313" key="14">
    <source>
        <dbReference type="Proteomes" id="UP000663845"/>
    </source>
</evidence>
<dbReference type="InterPro" id="IPR017871">
    <property type="entry name" value="ABC_transporter-like_CS"/>
</dbReference>
<dbReference type="PROSITE" id="PS00211">
    <property type="entry name" value="ABC_TRANSPORTER_1"/>
    <property type="match status" value="2"/>
</dbReference>
<feature type="domain" description="ABC transmembrane type-1" evidence="12">
    <location>
        <begin position="1456"/>
        <end position="1663"/>
    </location>
</feature>
<protein>
    <submittedName>
        <fullName evidence="13">Uncharacterized protein</fullName>
    </submittedName>
</protein>
<dbReference type="GO" id="GO:0015421">
    <property type="term" value="F:ABC-type oligopeptide transporter activity"/>
    <property type="evidence" value="ECO:0007669"/>
    <property type="project" value="TreeGrafter"/>
</dbReference>
<dbReference type="GO" id="GO:0016887">
    <property type="term" value="F:ATP hydrolysis activity"/>
    <property type="evidence" value="ECO:0007669"/>
    <property type="project" value="InterPro"/>
</dbReference>
<organism evidence="13 14">
    <name type="scientific">Adineta steineri</name>
    <dbReference type="NCBI Taxonomy" id="433720"/>
    <lineage>
        <taxon>Eukaryota</taxon>
        <taxon>Metazoa</taxon>
        <taxon>Spiralia</taxon>
        <taxon>Gnathifera</taxon>
        <taxon>Rotifera</taxon>
        <taxon>Eurotatoria</taxon>
        <taxon>Bdelloidea</taxon>
        <taxon>Adinetida</taxon>
        <taxon>Adinetidae</taxon>
        <taxon>Adineta</taxon>
    </lineage>
</organism>
<keyword evidence="3" id="KW-0813">Transport</keyword>
<feature type="transmembrane region" description="Helical" evidence="10">
    <location>
        <begin position="1375"/>
        <end position="1394"/>
    </location>
</feature>
<dbReference type="Pfam" id="PF00664">
    <property type="entry name" value="ABC_membrane"/>
    <property type="match status" value="4"/>
</dbReference>
<dbReference type="InterPro" id="IPR011527">
    <property type="entry name" value="ABC1_TM_dom"/>
</dbReference>
<feature type="transmembrane region" description="Helical" evidence="10">
    <location>
        <begin position="1225"/>
        <end position="1248"/>
    </location>
</feature>
<evidence type="ECO:0000256" key="2">
    <source>
        <dbReference type="ARBA" id="ARBA00007577"/>
    </source>
</evidence>
<gene>
    <name evidence="13" type="ORF">JYZ213_LOCUS11667</name>
</gene>
<dbReference type="CDD" id="cd03249">
    <property type="entry name" value="ABC_MTABC3_MDL1_MDL2"/>
    <property type="match status" value="2"/>
</dbReference>
<dbReference type="InterPro" id="IPR003593">
    <property type="entry name" value="AAA+_ATPase"/>
</dbReference>
<evidence type="ECO:0000256" key="5">
    <source>
        <dbReference type="ARBA" id="ARBA00022737"/>
    </source>
</evidence>
<dbReference type="PANTHER" id="PTHR43394:SF11">
    <property type="entry name" value="ATP-BINDING CASSETTE TRANSPORTER"/>
    <property type="match status" value="1"/>
</dbReference>
<feature type="transmembrane region" description="Helical" evidence="10">
    <location>
        <begin position="795"/>
        <end position="820"/>
    </location>
</feature>
<feature type="domain" description="ABC transmembrane type-1" evidence="12">
    <location>
        <begin position="1229"/>
        <end position="1452"/>
    </location>
</feature>
<proteinExistence type="inferred from homology"/>
<feature type="transmembrane region" description="Helical" evidence="10">
    <location>
        <begin position="149"/>
        <end position="174"/>
    </location>
</feature>
<evidence type="ECO:0000256" key="1">
    <source>
        <dbReference type="ARBA" id="ARBA00004141"/>
    </source>
</evidence>
<evidence type="ECO:0000256" key="9">
    <source>
        <dbReference type="ARBA" id="ARBA00023136"/>
    </source>
</evidence>
<name>A0A814B4R8_9BILA</name>
<dbReference type="PROSITE" id="PS50893">
    <property type="entry name" value="ABC_TRANSPORTER_2"/>
    <property type="match status" value="2"/>
</dbReference>
<dbReference type="InterPro" id="IPR039421">
    <property type="entry name" value="Type_1_exporter"/>
</dbReference>
<dbReference type="Gene3D" id="1.20.1560.10">
    <property type="entry name" value="ABC transporter type 1, transmembrane domain"/>
    <property type="match status" value="4"/>
</dbReference>
<feature type="domain" description="ABC transmembrane type-1" evidence="12">
    <location>
        <begin position="751"/>
        <end position="1038"/>
    </location>
</feature>
<dbReference type="PANTHER" id="PTHR43394">
    <property type="entry name" value="ATP-DEPENDENT PERMEASE MDL1, MITOCHONDRIAL"/>
    <property type="match status" value="1"/>
</dbReference>
<evidence type="ECO:0000259" key="11">
    <source>
        <dbReference type="PROSITE" id="PS50893"/>
    </source>
</evidence>